<dbReference type="AlphaFoldDB" id="A0A6G1SHZ5"/>
<comment type="subcellular location">
    <subcellularLocation>
        <location evidence="1 8">Nucleus</location>
    </subcellularLocation>
</comment>
<evidence type="ECO:0000256" key="7">
    <source>
        <dbReference type="ARBA" id="ARBA00023242"/>
    </source>
</evidence>
<evidence type="ECO:0000256" key="5">
    <source>
        <dbReference type="ARBA" id="ARBA00023159"/>
    </source>
</evidence>
<accession>A0A6G1SHZ5</accession>
<keyword evidence="3 8" id="KW-0805">Transcription regulation</keyword>
<dbReference type="CDD" id="cd21086">
    <property type="entry name" value="WH_NTD_SMARCB1"/>
    <property type="match status" value="1"/>
</dbReference>
<organism evidence="10">
    <name type="scientific">Aceria tosichella</name>
    <name type="common">wheat curl mite</name>
    <dbReference type="NCBI Taxonomy" id="561515"/>
    <lineage>
        <taxon>Eukaryota</taxon>
        <taxon>Metazoa</taxon>
        <taxon>Ecdysozoa</taxon>
        <taxon>Arthropoda</taxon>
        <taxon>Chelicerata</taxon>
        <taxon>Arachnida</taxon>
        <taxon>Acari</taxon>
        <taxon>Acariformes</taxon>
        <taxon>Trombidiformes</taxon>
        <taxon>Prostigmata</taxon>
        <taxon>Eupodina</taxon>
        <taxon>Eriophyoidea</taxon>
        <taxon>Eriophyidae</taxon>
        <taxon>Eriophyinae</taxon>
        <taxon>Aceriini</taxon>
        <taxon>Aceria</taxon>
    </lineage>
</organism>
<evidence type="ECO:0000256" key="4">
    <source>
        <dbReference type="ARBA" id="ARBA00023125"/>
    </source>
</evidence>
<evidence type="ECO:0000256" key="1">
    <source>
        <dbReference type="ARBA" id="ARBA00004123"/>
    </source>
</evidence>
<dbReference type="Pfam" id="PF21459">
    <property type="entry name" value="INI1_DNA-bd"/>
    <property type="match status" value="1"/>
</dbReference>
<keyword evidence="6 8" id="KW-0804">Transcription</keyword>
<dbReference type="InterPro" id="IPR048664">
    <property type="entry name" value="INI1_DNA-bd"/>
</dbReference>
<dbReference type="InterPro" id="IPR017393">
    <property type="entry name" value="Sfh1/SNF5"/>
</dbReference>
<dbReference type="EMBL" id="GGYP01005257">
    <property type="protein sequence ID" value="MDE50028.1"/>
    <property type="molecule type" value="Transcribed_RNA"/>
</dbReference>
<dbReference type="GO" id="GO:0003677">
    <property type="term" value="F:DNA binding"/>
    <property type="evidence" value="ECO:0007669"/>
    <property type="project" value="UniProtKB-KW"/>
</dbReference>
<dbReference type="InterPro" id="IPR006939">
    <property type="entry name" value="SNF5"/>
</dbReference>
<dbReference type="PIRSF" id="PIRSF038126">
    <property type="entry name" value="SWI_SNF"/>
    <property type="match status" value="1"/>
</dbReference>
<keyword evidence="5" id="KW-0010">Activator</keyword>
<feature type="domain" description="SWI/SNF Subunit INI1 DNA binding" evidence="9">
    <location>
        <begin position="7"/>
        <end position="87"/>
    </location>
</feature>
<evidence type="ECO:0000256" key="2">
    <source>
        <dbReference type="ARBA" id="ARBA00010239"/>
    </source>
</evidence>
<dbReference type="GO" id="GO:0006338">
    <property type="term" value="P:chromatin remodeling"/>
    <property type="evidence" value="ECO:0007669"/>
    <property type="project" value="InterPro"/>
</dbReference>
<sequence length="380" mass="43523">MRTFGEKPKAFQLEPNGEHYYIGSEVGNYLRMFRGSIYKKYPSLWRRTISLEERKKISALAIIPHAVATNVTLLKASEISDILAGRDDRYRAASMANDGSTPRADRESKSNKRVNWNHHHHHHHSNHPTAIHHLDAVPCSTAIAKSSSRWNTKRVKTFPTIYDDLDPAMVHLISNVDEVLVPIRLDMELEGHRLRDTFVWNKHEISITPEQFAEILCDDLELPVQPFVPAISQSIRQQIEAFPTENILDQQTDLRVLIKLNIHVGNISLVDQFEWDLSETECTPEQFSLRLCAELGLGGEFVTAVAYSIRGQLSWHMKLAPVSDTVLSTLAFPFRSPSDFEQFSPFLETLTDAEMEKKIRDQDRNIRRMRRSTPGVNLSF</sequence>
<keyword evidence="4" id="KW-0238">DNA-binding</keyword>
<evidence type="ECO:0000259" key="9">
    <source>
        <dbReference type="Pfam" id="PF21459"/>
    </source>
</evidence>
<reference evidence="10" key="1">
    <citation type="submission" date="2018-10" db="EMBL/GenBank/DDBJ databases">
        <title>Transcriptome assembly of Aceria tosichella (Wheat curl mite) Type 2.</title>
        <authorList>
            <person name="Scully E.D."/>
            <person name="Geib S.M."/>
            <person name="Palmer N.A."/>
            <person name="Gupta A.K."/>
            <person name="Sarath G."/>
            <person name="Tatineni S."/>
        </authorList>
    </citation>
    <scope>NUCLEOTIDE SEQUENCE</scope>
    <source>
        <strain evidence="10">LincolnNE</strain>
    </source>
</reference>
<evidence type="ECO:0000256" key="6">
    <source>
        <dbReference type="ARBA" id="ARBA00023163"/>
    </source>
</evidence>
<evidence type="ECO:0000256" key="3">
    <source>
        <dbReference type="ARBA" id="ARBA00023015"/>
    </source>
</evidence>
<evidence type="ECO:0000313" key="10">
    <source>
        <dbReference type="EMBL" id="MDE50028.1"/>
    </source>
</evidence>
<dbReference type="PANTHER" id="PTHR10019">
    <property type="entry name" value="SNF5"/>
    <property type="match status" value="1"/>
</dbReference>
<proteinExistence type="inferred from homology"/>
<dbReference type="Pfam" id="PF04855">
    <property type="entry name" value="SNF5"/>
    <property type="match status" value="1"/>
</dbReference>
<evidence type="ECO:0000256" key="8">
    <source>
        <dbReference type="PIRNR" id="PIRNR038126"/>
    </source>
</evidence>
<keyword evidence="7 8" id="KW-0539">Nucleus</keyword>
<protein>
    <submittedName>
        <fullName evidence="10">SWI/SNF-related matrix-associated actin-dependent regulator of chromatin subfamily B member 1</fullName>
    </submittedName>
</protein>
<name>A0A6G1SHZ5_9ACAR</name>
<gene>
    <name evidence="10" type="primary">smarcb1_1</name>
    <name evidence="10" type="ORF">g.17172</name>
</gene>
<comment type="similarity">
    <text evidence="2 8">Belongs to the SNF5 family.</text>
</comment>
<dbReference type="GO" id="GO:0000228">
    <property type="term" value="C:nuclear chromosome"/>
    <property type="evidence" value="ECO:0007669"/>
    <property type="project" value="InterPro"/>
</dbReference>